<keyword evidence="2" id="KW-0255">Endonuclease</keyword>
<reference evidence="5 6" key="1">
    <citation type="journal article" date="2020" name="G3 (Bethesda)">
        <title>Improved Reference Genome for Cyclotella cryptica CCMP332, a Model for Cell Wall Morphogenesis, Salinity Adaptation, and Lipid Production in Diatoms (Bacillariophyta).</title>
        <authorList>
            <person name="Roberts W.R."/>
            <person name="Downey K.M."/>
            <person name="Ruck E.C."/>
            <person name="Traller J.C."/>
            <person name="Alverson A.J."/>
        </authorList>
    </citation>
    <scope>NUCLEOTIDE SEQUENCE [LARGE SCALE GENOMIC DNA]</scope>
    <source>
        <strain evidence="5 6">CCMP332</strain>
    </source>
</reference>
<dbReference type="EMBL" id="JABMIG020000180">
    <property type="protein sequence ID" value="KAL3787196.1"/>
    <property type="molecule type" value="Genomic_DNA"/>
</dbReference>
<sequence length="269" mass="30075">MGSCLSIVDDAVNDFLDQQSRYYKESKNAKDYATAAAKNTNENNAESSHLTAVLKSELSPIYPSLPKAAKKFHCRNVYDGDTLTLDNGDRVRLVGIDTPELKEKQPFAVEAKEYTKKYCHGKDIWLTFDQGDESNNKDHYGRLLAFVWVNLEGKNAKGHSNAQWLCINEGLVASGLANAYSPSNTKKVHNYDKMLGLQKIARNHKSGQWRAYQDEQVIITPSGSAFHKCKDVGSIITDCKHLSRSKNLKLIPASEAYDKGLHPCRNCMS</sequence>
<evidence type="ECO:0000256" key="2">
    <source>
        <dbReference type="ARBA" id="ARBA00022759"/>
    </source>
</evidence>
<comment type="caution">
    <text evidence="5">The sequence shown here is derived from an EMBL/GenBank/DDBJ whole genome shotgun (WGS) entry which is preliminary data.</text>
</comment>
<dbReference type="Gene3D" id="2.40.50.90">
    <property type="match status" value="1"/>
</dbReference>
<dbReference type="InterPro" id="IPR035437">
    <property type="entry name" value="SNase_OB-fold_sf"/>
</dbReference>
<dbReference type="GO" id="GO:0004519">
    <property type="term" value="F:endonuclease activity"/>
    <property type="evidence" value="ECO:0007669"/>
    <property type="project" value="UniProtKB-KW"/>
</dbReference>
<proteinExistence type="predicted"/>
<gene>
    <name evidence="5" type="ORF">HJC23_010206</name>
</gene>
<evidence type="ECO:0000313" key="5">
    <source>
        <dbReference type="EMBL" id="KAL3787196.1"/>
    </source>
</evidence>
<keyword evidence="1" id="KW-0540">Nuclease</keyword>
<evidence type="ECO:0000256" key="3">
    <source>
        <dbReference type="ARBA" id="ARBA00022801"/>
    </source>
</evidence>
<dbReference type="InterPro" id="IPR016071">
    <property type="entry name" value="Staphylococal_nuclease_OB-fold"/>
</dbReference>
<protein>
    <recommendedName>
        <fullName evidence="4">TNase-like domain-containing protein</fullName>
    </recommendedName>
</protein>
<dbReference type="GO" id="GO:0016787">
    <property type="term" value="F:hydrolase activity"/>
    <property type="evidence" value="ECO:0007669"/>
    <property type="project" value="UniProtKB-KW"/>
</dbReference>
<keyword evidence="3" id="KW-0378">Hydrolase</keyword>
<dbReference type="Proteomes" id="UP001516023">
    <property type="component" value="Unassembled WGS sequence"/>
</dbReference>
<feature type="domain" description="TNase-like" evidence="4">
    <location>
        <begin position="77"/>
        <end position="211"/>
    </location>
</feature>
<evidence type="ECO:0000259" key="4">
    <source>
        <dbReference type="PROSITE" id="PS50830"/>
    </source>
</evidence>
<dbReference type="AlphaFoldDB" id="A0ABD3PHJ3"/>
<dbReference type="PANTHER" id="PTHR12302:SF3">
    <property type="entry name" value="SERINE_THREONINE-PROTEIN KINASE 31"/>
    <property type="match status" value="1"/>
</dbReference>
<dbReference type="Pfam" id="PF00565">
    <property type="entry name" value="SNase"/>
    <property type="match status" value="1"/>
</dbReference>
<evidence type="ECO:0000256" key="1">
    <source>
        <dbReference type="ARBA" id="ARBA00022722"/>
    </source>
</evidence>
<dbReference type="SUPFAM" id="SSF50199">
    <property type="entry name" value="Staphylococcal nuclease"/>
    <property type="match status" value="1"/>
</dbReference>
<name>A0ABD3PHJ3_9STRA</name>
<organism evidence="5 6">
    <name type="scientific">Cyclotella cryptica</name>
    <dbReference type="NCBI Taxonomy" id="29204"/>
    <lineage>
        <taxon>Eukaryota</taxon>
        <taxon>Sar</taxon>
        <taxon>Stramenopiles</taxon>
        <taxon>Ochrophyta</taxon>
        <taxon>Bacillariophyta</taxon>
        <taxon>Coscinodiscophyceae</taxon>
        <taxon>Thalassiosirophycidae</taxon>
        <taxon>Stephanodiscales</taxon>
        <taxon>Stephanodiscaceae</taxon>
        <taxon>Cyclotella</taxon>
    </lineage>
</organism>
<dbReference type="PANTHER" id="PTHR12302">
    <property type="entry name" value="EBNA2 BINDING PROTEIN P100"/>
    <property type="match status" value="1"/>
</dbReference>
<evidence type="ECO:0000313" key="6">
    <source>
        <dbReference type="Proteomes" id="UP001516023"/>
    </source>
</evidence>
<keyword evidence="6" id="KW-1185">Reference proteome</keyword>
<dbReference type="SMART" id="SM00318">
    <property type="entry name" value="SNc"/>
    <property type="match status" value="1"/>
</dbReference>
<dbReference type="PROSITE" id="PS50830">
    <property type="entry name" value="TNASE_3"/>
    <property type="match status" value="1"/>
</dbReference>
<accession>A0ABD3PHJ3</accession>